<sequence>MEKKGFFFTLLVFIFLFLVLVSVTAWTRIQESKEEQVVVSIRISKMNEFSSMLRDDADRMTQLSGANALRVAATYVAFNNESKFLNDSACLQKSCVYELMYNATIGGKVNYTKGDKSKTNVSFSNMDQMGSLTLKNWDDRITSLAEKANFNLTLYRDNVGVYQSDPWSVKIGYNLHFNITDKALDSVFRREAVPILVTIPITNQTYSGG</sequence>
<accession>A0A7D6BUZ5</accession>
<organism evidence="1 2">
    <name type="scientific">Fermentimicrarchaeum limneticum</name>
    <dbReference type="NCBI Taxonomy" id="2795018"/>
    <lineage>
        <taxon>Archaea</taxon>
        <taxon>Candidatus Micrarchaeota</taxon>
        <taxon>Candidatus Fermentimicrarchaeales</taxon>
        <taxon>Candidatus Fermentimicrarchaeaceae</taxon>
        <taxon>Candidatus Fermentimicrarchaeum</taxon>
    </lineage>
</organism>
<dbReference type="Proteomes" id="UP000510821">
    <property type="component" value="Chromosome"/>
</dbReference>
<dbReference type="EMBL" id="CP058998">
    <property type="protein sequence ID" value="QLJ52844.1"/>
    <property type="molecule type" value="Genomic_DNA"/>
</dbReference>
<gene>
    <name evidence="1" type="ORF">Sv326_0669</name>
</gene>
<evidence type="ECO:0000313" key="1">
    <source>
        <dbReference type="EMBL" id="QLJ52844.1"/>
    </source>
</evidence>
<reference evidence="2" key="1">
    <citation type="submission" date="2020-07" db="EMBL/GenBank/DDBJ databases">
        <title>Metabolic diversity and evolutionary history of the archaeal phylum ###Micrarchaeota### uncovered from a freshwater lake metagenome.</title>
        <authorList>
            <person name="Kadnikov V.V."/>
            <person name="Savvichev A.S."/>
            <person name="Mardanov A.V."/>
            <person name="Beletsky A.V."/>
            <person name="Chupakov A.V."/>
            <person name="Kokryatskaya N.M."/>
            <person name="Pimenov N.V."/>
            <person name="Ravin N.V."/>
        </authorList>
    </citation>
    <scope>NUCLEOTIDE SEQUENCE [LARGE SCALE GENOMIC DNA]</scope>
</reference>
<dbReference type="KEGG" id="flt:Sv326_0669"/>
<evidence type="ECO:0000313" key="2">
    <source>
        <dbReference type="Proteomes" id="UP000510821"/>
    </source>
</evidence>
<dbReference type="AlphaFoldDB" id="A0A7D6BUZ5"/>
<protein>
    <submittedName>
        <fullName evidence="1">Uncharacterized protein</fullName>
    </submittedName>
</protein>
<name>A0A7D6BUZ5_FERL1</name>
<proteinExistence type="predicted"/>